<proteinExistence type="predicted"/>
<dbReference type="AlphaFoldDB" id="A0ABD1XYB3"/>
<gene>
    <name evidence="1" type="ORF">R1flu_025634</name>
</gene>
<name>A0ABD1XYB3_9MARC</name>
<evidence type="ECO:0000313" key="2">
    <source>
        <dbReference type="Proteomes" id="UP001605036"/>
    </source>
</evidence>
<organism evidence="1 2">
    <name type="scientific">Riccia fluitans</name>
    <dbReference type="NCBI Taxonomy" id="41844"/>
    <lineage>
        <taxon>Eukaryota</taxon>
        <taxon>Viridiplantae</taxon>
        <taxon>Streptophyta</taxon>
        <taxon>Embryophyta</taxon>
        <taxon>Marchantiophyta</taxon>
        <taxon>Marchantiopsida</taxon>
        <taxon>Marchantiidae</taxon>
        <taxon>Marchantiales</taxon>
        <taxon>Ricciaceae</taxon>
        <taxon>Riccia</taxon>
    </lineage>
</organism>
<dbReference type="EMBL" id="JBHFFA010000007">
    <property type="protein sequence ID" value="KAL2613942.1"/>
    <property type="molecule type" value="Genomic_DNA"/>
</dbReference>
<sequence length="220" mass="23838">MSEPTTGSFLGPEAGHHSAARPLNGVCSVGGSTVNRFLHSLQNRSRFVTGTAGSCPVLKGSGGNRGPRITKLHSRSLQQAGEVGGPTEAVQTLTRTLCVTRRTSRGRLGTDPLSLPKAPIASVDFNRVVDSNDNLVHRGRPQFVRVSLCVLLSPHWVAWLSDPIPLVLMILPIAPFFDFRRFDSLQFIAPLSRSSSLVLAFHVGFAIPSLDIDWFIPPRP</sequence>
<protein>
    <submittedName>
        <fullName evidence="1">Uncharacterized protein</fullName>
    </submittedName>
</protein>
<accession>A0ABD1XYB3</accession>
<reference evidence="1 2" key="1">
    <citation type="submission" date="2024-09" db="EMBL/GenBank/DDBJ databases">
        <title>Chromosome-scale assembly of Riccia fluitans.</title>
        <authorList>
            <person name="Paukszto L."/>
            <person name="Sawicki J."/>
            <person name="Karawczyk K."/>
            <person name="Piernik-Szablinska J."/>
            <person name="Szczecinska M."/>
            <person name="Mazdziarz M."/>
        </authorList>
    </citation>
    <scope>NUCLEOTIDE SEQUENCE [LARGE SCALE GENOMIC DNA]</scope>
    <source>
        <strain evidence="1">Rf_01</strain>
        <tissue evidence="1">Aerial parts of the thallus</tissue>
    </source>
</reference>
<comment type="caution">
    <text evidence="1">The sequence shown here is derived from an EMBL/GenBank/DDBJ whole genome shotgun (WGS) entry which is preliminary data.</text>
</comment>
<evidence type="ECO:0000313" key="1">
    <source>
        <dbReference type="EMBL" id="KAL2613942.1"/>
    </source>
</evidence>
<dbReference type="Proteomes" id="UP001605036">
    <property type="component" value="Unassembled WGS sequence"/>
</dbReference>
<keyword evidence="2" id="KW-1185">Reference proteome</keyword>